<organism evidence="6 7">
    <name type="scientific">Rattus norvegicus</name>
    <name type="common">Rat</name>
    <dbReference type="NCBI Taxonomy" id="10116"/>
    <lineage>
        <taxon>Eukaryota</taxon>
        <taxon>Metazoa</taxon>
        <taxon>Chordata</taxon>
        <taxon>Craniata</taxon>
        <taxon>Vertebrata</taxon>
        <taxon>Euteleostomi</taxon>
        <taxon>Mammalia</taxon>
        <taxon>Eutheria</taxon>
        <taxon>Euarchontoglires</taxon>
        <taxon>Glires</taxon>
        <taxon>Rodentia</taxon>
        <taxon>Myomorpha</taxon>
        <taxon>Muroidea</taxon>
        <taxon>Muridae</taxon>
        <taxon>Murinae</taxon>
        <taxon>Rattus</taxon>
    </lineage>
</organism>
<dbReference type="PANTHER" id="PTHR43826:SF3">
    <property type="entry name" value="GLUCOSE-6-PHOSPHATE EXCHANGER SLC37A4"/>
    <property type="match status" value="1"/>
</dbReference>
<evidence type="ECO:0000256" key="2">
    <source>
        <dbReference type="ARBA" id="ARBA00022692"/>
    </source>
</evidence>
<gene>
    <name evidence="6 8" type="primary">Slc37a4</name>
    <name evidence="6" type="ORF">rCG_58061</name>
</gene>
<dbReference type="RGD" id="62066">
    <property type="gene designation" value="Slc37a4"/>
</dbReference>
<keyword evidence="4 5" id="KW-0472">Membrane</keyword>
<dbReference type="GO" id="GO:0012505">
    <property type="term" value="C:endomembrane system"/>
    <property type="evidence" value="ECO:0007669"/>
    <property type="project" value="UniProtKB-SubCell"/>
</dbReference>
<reference evidence="7" key="1">
    <citation type="submission" date="2005-09" db="EMBL/GenBank/DDBJ databases">
        <authorList>
            <person name="Mural R.J."/>
            <person name="Li P.W."/>
            <person name="Adams M.D."/>
            <person name="Amanatides P.G."/>
            <person name="Baden-Tillson H."/>
            <person name="Barnstead M."/>
            <person name="Chin S.H."/>
            <person name="Dew I."/>
            <person name="Evans C.A."/>
            <person name="Ferriera S."/>
            <person name="Flanigan M."/>
            <person name="Fosler C."/>
            <person name="Glodek A."/>
            <person name="Gu Z."/>
            <person name="Holt R.A."/>
            <person name="Jennings D."/>
            <person name="Kraft C.L."/>
            <person name="Lu F."/>
            <person name="Nguyen T."/>
            <person name="Nusskern D.R."/>
            <person name="Pfannkoch C.M."/>
            <person name="Sitter C."/>
            <person name="Sutton G.G."/>
            <person name="Venter J.C."/>
            <person name="Wang Z."/>
            <person name="Woodage T."/>
            <person name="Zheng X.H."/>
            <person name="Zhong F."/>
        </authorList>
    </citation>
    <scope>NUCLEOTIDE SEQUENCE [LARGE SCALE GENOMIC DNA]</scope>
    <source>
        <strain>BN</strain>
        <strain evidence="7">Sprague-Dawley</strain>
    </source>
</reference>
<proteinExistence type="predicted"/>
<name>A6J3Y2_RAT</name>
<dbReference type="GO" id="GO:0016020">
    <property type="term" value="C:membrane"/>
    <property type="evidence" value="ECO:0007669"/>
    <property type="project" value="UniProtKB-ARBA"/>
</dbReference>
<dbReference type="Proteomes" id="UP000234681">
    <property type="component" value="Chromosome 8"/>
</dbReference>
<dbReference type="SUPFAM" id="SSF103473">
    <property type="entry name" value="MFS general substrate transporter"/>
    <property type="match status" value="1"/>
</dbReference>
<protein>
    <submittedName>
        <fullName evidence="6">Solute carrier family 37 (Glycerol-6-phosphate transporter), member 4, isoform CRA_b</fullName>
    </submittedName>
</protein>
<evidence type="ECO:0000313" key="7">
    <source>
        <dbReference type="Proteomes" id="UP000234681"/>
    </source>
</evidence>
<comment type="subcellular location">
    <subcellularLocation>
        <location evidence="1">Endomembrane system</location>
        <topology evidence="1">Multi-pass membrane protein</topology>
    </subcellularLocation>
</comment>
<dbReference type="EMBL" id="CH473975">
    <property type="protein sequence ID" value="EDL95305.1"/>
    <property type="molecule type" value="Genomic_DNA"/>
</dbReference>
<evidence type="ECO:0000313" key="8">
    <source>
        <dbReference type="RGD" id="62066"/>
    </source>
</evidence>
<sequence length="58" mass="6423">MANVGGFLAGLPFSTIAKHYSWSTAFWVAEVICIASTVVFFLLRNIRTKMGRVSKKAE</sequence>
<evidence type="ECO:0000256" key="1">
    <source>
        <dbReference type="ARBA" id="ARBA00004127"/>
    </source>
</evidence>
<dbReference type="Gene3D" id="1.20.1250.20">
    <property type="entry name" value="MFS general substrate transporter like domains"/>
    <property type="match status" value="1"/>
</dbReference>
<feature type="transmembrane region" description="Helical" evidence="5">
    <location>
        <begin position="20"/>
        <end position="43"/>
    </location>
</feature>
<dbReference type="InterPro" id="IPR036259">
    <property type="entry name" value="MFS_trans_sf"/>
</dbReference>
<dbReference type="PANTHER" id="PTHR43826">
    <property type="entry name" value="GLUCOSE-6-PHOSPHATE EXCHANGER SLC37A4"/>
    <property type="match status" value="1"/>
</dbReference>
<keyword evidence="3 5" id="KW-1133">Transmembrane helix</keyword>
<dbReference type="AlphaFoldDB" id="A6J3Y2"/>
<dbReference type="AGR" id="RGD:62066"/>
<evidence type="ECO:0000256" key="3">
    <source>
        <dbReference type="ARBA" id="ARBA00022989"/>
    </source>
</evidence>
<evidence type="ECO:0000256" key="5">
    <source>
        <dbReference type="SAM" id="Phobius"/>
    </source>
</evidence>
<evidence type="ECO:0000313" key="6">
    <source>
        <dbReference type="EMBL" id="EDL95305.1"/>
    </source>
</evidence>
<accession>A6J3Y2</accession>
<evidence type="ECO:0000256" key="4">
    <source>
        <dbReference type="ARBA" id="ARBA00023136"/>
    </source>
</evidence>
<keyword evidence="2 5" id="KW-0812">Transmembrane</keyword>
<dbReference type="InterPro" id="IPR051337">
    <property type="entry name" value="OPA_Antiporter"/>
</dbReference>